<protein>
    <submittedName>
        <fullName evidence="1">Uncharacterized protein</fullName>
    </submittedName>
</protein>
<gene>
    <name evidence="1" type="primary">Vigan.11G089500</name>
    <name evidence="1" type="ORF">VIGAN_11089500</name>
</gene>
<dbReference type="Proteomes" id="UP000291084">
    <property type="component" value="Chromosome 11"/>
</dbReference>
<evidence type="ECO:0000313" key="1">
    <source>
        <dbReference type="EMBL" id="BAU01625.1"/>
    </source>
</evidence>
<reference evidence="1 2" key="1">
    <citation type="journal article" date="2015" name="Sci. Rep.">
        <title>The power of single molecule real-time sequencing technology in the de novo assembly of a eukaryotic genome.</title>
        <authorList>
            <person name="Sakai H."/>
            <person name="Naito K."/>
            <person name="Ogiso-Tanaka E."/>
            <person name="Takahashi Y."/>
            <person name="Iseki K."/>
            <person name="Muto C."/>
            <person name="Satou K."/>
            <person name="Teruya K."/>
            <person name="Shiroma A."/>
            <person name="Shimoji M."/>
            <person name="Hirano T."/>
            <person name="Itoh T."/>
            <person name="Kaga A."/>
            <person name="Tomooka N."/>
        </authorList>
    </citation>
    <scope>NUCLEOTIDE SEQUENCE [LARGE SCALE GENOMIC DNA]</scope>
    <source>
        <strain evidence="2">cv. Shumari</strain>
    </source>
</reference>
<keyword evidence="2" id="KW-1185">Reference proteome</keyword>
<feature type="non-terminal residue" evidence="1">
    <location>
        <position position="73"/>
    </location>
</feature>
<dbReference type="EMBL" id="AP015044">
    <property type="protein sequence ID" value="BAU01625.1"/>
    <property type="molecule type" value="Genomic_DNA"/>
</dbReference>
<accession>A0A0S3T8V5</accession>
<sequence>MIKARTKINNFYRHIMHMIKHIEIIFRLTHISIKIHFIVLKHQNMVSSFPHFFQILFGLSEISLYFQHSRFNF</sequence>
<evidence type="ECO:0000313" key="2">
    <source>
        <dbReference type="Proteomes" id="UP000291084"/>
    </source>
</evidence>
<dbReference type="AlphaFoldDB" id="A0A0S3T8V5"/>
<name>A0A0S3T8V5_PHAAN</name>
<proteinExistence type="predicted"/>
<organism evidence="1 2">
    <name type="scientific">Vigna angularis var. angularis</name>
    <dbReference type="NCBI Taxonomy" id="157739"/>
    <lineage>
        <taxon>Eukaryota</taxon>
        <taxon>Viridiplantae</taxon>
        <taxon>Streptophyta</taxon>
        <taxon>Embryophyta</taxon>
        <taxon>Tracheophyta</taxon>
        <taxon>Spermatophyta</taxon>
        <taxon>Magnoliopsida</taxon>
        <taxon>eudicotyledons</taxon>
        <taxon>Gunneridae</taxon>
        <taxon>Pentapetalae</taxon>
        <taxon>rosids</taxon>
        <taxon>fabids</taxon>
        <taxon>Fabales</taxon>
        <taxon>Fabaceae</taxon>
        <taxon>Papilionoideae</taxon>
        <taxon>50 kb inversion clade</taxon>
        <taxon>NPAAA clade</taxon>
        <taxon>indigoferoid/millettioid clade</taxon>
        <taxon>Phaseoleae</taxon>
        <taxon>Vigna</taxon>
    </lineage>
</organism>